<proteinExistence type="predicted"/>
<protein>
    <submittedName>
        <fullName evidence="1">Uncharacterized protein</fullName>
    </submittedName>
</protein>
<accession>A0ACB9E8C9</accession>
<dbReference type="Proteomes" id="UP001056120">
    <property type="component" value="Linkage Group LG18"/>
</dbReference>
<keyword evidence="2" id="KW-1185">Reference proteome</keyword>
<reference evidence="1 2" key="2">
    <citation type="journal article" date="2022" name="Mol. Ecol. Resour.">
        <title>The genomes of chicory, endive, great burdock and yacon provide insights into Asteraceae paleo-polyploidization history and plant inulin production.</title>
        <authorList>
            <person name="Fan W."/>
            <person name="Wang S."/>
            <person name="Wang H."/>
            <person name="Wang A."/>
            <person name="Jiang F."/>
            <person name="Liu H."/>
            <person name="Zhao H."/>
            <person name="Xu D."/>
            <person name="Zhang Y."/>
        </authorList>
    </citation>
    <scope>NUCLEOTIDE SEQUENCE [LARGE SCALE GENOMIC DNA]</scope>
    <source>
        <strain evidence="2">cv. Yunnan</strain>
        <tissue evidence="1">Leaves</tissue>
    </source>
</reference>
<organism evidence="1 2">
    <name type="scientific">Smallanthus sonchifolius</name>
    <dbReference type="NCBI Taxonomy" id="185202"/>
    <lineage>
        <taxon>Eukaryota</taxon>
        <taxon>Viridiplantae</taxon>
        <taxon>Streptophyta</taxon>
        <taxon>Embryophyta</taxon>
        <taxon>Tracheophyta</taxon>
        <taxon>Spermatophyta</taxon>
        <taxon>Magnoliopsida</taxon>
        <taxon>eudicotyledons</taxon>
        <taxon>Gunneridae</taxon>
        <taxon>Pentapetalae</taxon>
        <taxon>asterids</taxon>
        <taxon>campanulids</taxon>
        <taxon>Asterales</taxon>
        <taxon>Asteraceae</taxon>
        <taxon>Asteroideae</taxon>
        <taxon>Heliantheae alliance</taxon>
        <taxon>Millerieae</taxon>
        <taxon>Smallanthus</taxon>
    </lineage>
</organism>
<sequence>MQRQIFTSNVETLGKTLGIYENSVRTFFEAEICARIIFQVIPRVLSSPVEEELVGEVTATKNNIWAVVLLQAMQNDEEDYEIFCEVGKRKYSEVFEGINVNNNEKRVIKILKLVNKKKINREIKGIMHSDVKPYNVMIDHELTNTRLIDWGPVKFYYPEKEYNIHVASRYFKGPELLTDLQEYAYSLDWWSLGCLFASRISRKEPFVYNHDNSDQIVNITRVFDIERKKHITYFDDNWGQYVTFSEVYPS</sequence>
<dbReference type="EMBL" id="CM042035">
    <property type="protein sequence ID" value="KAI3754945.1"/>
    <property type="molecule type" value="Genomic_DNA"/>
</dbReference>
<gene>
    <name evidence="1" type="ORF">L1987_54737</name>
</gene>
<evidence type="ECO:0000313" key="2">
    <source>
        <dbReference type="Proteomes" id="UP001056120"/>
    </source>
</evidence>
<name>A0ACB9E8C9_9ASTR</name>
<reference evidence="2" key="1">
    <citation type="journal article" date="2022" name="Mol. Ecol. Resour.">
        <title>The genomes of chicory, endive, great burdock and yacon provide insights into Asteraceae palaeo-polyploidization history and plant inulin production.</title>
        <authorList>
            <person name="Fan W."/>
            <person name="Wang S."/>
            <person name="Wang H."/>
            <person name="Wang A."/>
            <person name="Jiang F."/>
            <person name="Liu H."/>
            <person name="Zhao H."/>
            <person name="Xu D."/>
            <person name="Zhang Y."/>
        </authorList>
    </citation>
    <scope>NUCLEOTIDE SEQUENCE [LARGE SCALE GENOMIC DNA]</scope>
    <source>
        <strain evidence="2">cv. Yunnan</strain>
    </source>
</reference>
<comment type="caution">
    <text evidence="1">The sequence shown here is derived from an EMBL/GenBank/DDBJ whole genome shotgun (WGS) entry which is preliminary data.</text>
</comment>
<evidence type="ECO:0000313" key="1">
    <source>
        <dbReference type="EMBL" id="KAI3754945.1"/>
    </source>
</evidence>